<dbReference type="AlphaFoldDB" id="A0A9N8VFM7"/>
<gene>
    <name evidence="1" type="ORF">DERYTH_LOCUS651</name>
</gene>
<keyword evidence="2" id="KW-1185">Reference proteome</keyword>
<comment type="caution">
    <text evidence="1">The sequence shown here is derived from an EMBL/GenBank/DDBJ whole genome shotgun (WGS) entry which is preliminary data.</text>
</comment>
<organism evidence="1 2">
    <name type="scientific">Dentiscutata erythropus</name>
    <dbReference type="NCBI Taxonomy" id="1348616"/>
    <lineage>
        <taxon>Eukaryota</taxon>
        <taxon>Fungi</taxon>
        <taxon>Fungi incertae sedis</taxon>
        <taxon>Mucoromycota</taxon>
        <taxon>Glomeromycotina</taxon>
        <taxon>Glomeromycetes</taxon>
        <taxon>Diversisporales</taxon>
        <taxon>Gigasporaceae</taxon>
        <taxon>Dentiscutata</taxon>
    </lineage>
</organism>
<sequence>MTAIDDYNLRETSIQNSESFSSHQDDINWYMTTINDYNLRETSTQNSDSSSSHQDDINWYMTAINDYGLREISFDNLGTMKRIDTGSFGAVYQTNYKLIEKSVTSLDLWYPTLVNDYGLKEICYTNFGEKKRIDKGSFGTVYLTTKKKMVAVKDVFISSDDDYKTIKNFINEV</sequence>
<evidence type="ECO:0000313" key="1">
    <source>
        <dbReference type="EMBL" id="CAG8453701.1"/>
    </source>
</evidence>
<dbReference type="SUPFAM" id="SSF56112">
    <property type="entry name" value="Protein kinase-like (PK-like)"/>
    <property type="match status" value="1"/>
</dbReference>
<dbReference type="InterPro" id="IPR011009">
    <property type="entry name" value="Kinase-like_dom_sf"/>
</dbReference>
<reference evidence="1" key="1">
    <citation type="submission" date="2021-06" db="EMBL/GenBank/DDBJ databases">
        <authorList>
            <person name="Kallberg Y."/>
            <person name="Tangrot J."/>
            <person name="Rosling A."/>
        </authorList>
    </citation>
    <scope>NUCLEOTIDE SEQUENCE</scope>
    <source>
        <strain evidence="1">MA453B</strain>
    </source>
</reference>
<dbReference type="Gene3D" id="3.30.200.20">
    <property type="entry name" value="Phosphorylase Kinase, domain 1"/>
    <property type="match status" value="1"/>
</dbReference>
<proteinExistence type="predicted"/>
<evidence type="ECO:0000313" key="2">
    <source>
        <dbReference type="Proteomes" id="UP000789405"/>
    </source>
</evidence>
<accession>A0A9N8VFM7</accession>
<dbReference type="EMBL" id="CAJVPY010000153">
    <property type="protein sequence ID" value="CAG8453701.1"/>
    <property type="molecule type" value="Genomic_DNA"/>
</dbReference>
<dbReference type="Proteomes" id="UP000789405">
    <property type="component" value="Unassembled WGS sequence"/>
</dbReference>
<name>A0A9N8VFM7_9GLOM</name>
<protein>
    <submittedName>
        <fullName evidence="1">12562_t:CDS:1</fullName>
    </submittedName>
</protein>